<comment type="caution">
    <text evidence="1">The sequence shown here is derived from an EMBL/GenBank/DDBJ whole genome shotgun (WGS) entry which is preliminary data.</text>
</comment>
<dbReference type="SUPFAM" id="SSF53254">
    <property type="entry name" value="Phosphoglycerate mutase-like"/>
    <property type="match status" value="1"/>
</dbReference>
<dbReference type="OrthoDB" id="414418at2759"/>
<evidence type="ECO:0000313" key="1">
    <source>
        <dbReference type="EMBL" id="KHN87605.1"/>
    </source>
</evidence>
<dbReference type="InterPro" id="IPR029033">
    <property type="entry name" value="His_PPase_superfam"/>
</dbReference>
<gene>
    <name evidence="1" type="ORF">Tcan_08722</name>
</gene>
<keyword evidence="2" id="KW-1185">Reference proteome</keyword>
<proteinExistence type="predicted"/>
<dbReference type="Pfam" id="PF00300">
    <property type="entry name" value="His_Phos_1"/>
    <property type="match status" value="1"/>
</dbReference>
<name>A0A0B2W346_TOXCA</name>
<evidence type="ECO:0000313" key="2">
    <source>
        <dbReference type="Proteomes" id="UP000031036"/>
    </source>
</evidence>
<accession>A0A0B2W346</accession>
<organism evidence="1 2">
    <name type="scientific">Toxocara canis</name>
    <name type="common">Canine roundworm</name>
    <dbReference type="NCBI Taxonomy" id="6265"/>
    <lineage>
        <taxon>Eukaryota</taxon>
        <taxon>Metazoa</taxon>
        <taxon>Ecdysozoa</taxon>
        <taxon>Nematoda</taxon>
        <taxon>Chromadorea</taxon>
        <taxon>Rhabditida</taxon>
        <taxon>Spirurina</taxon>
        <taxon>Ascaridomorpha</taxon>
        <taxon>Ascaridoidea</taxon>
        <taxon>Toxocaridae</taxon>
        <taxon>Toxocara</taxon>
    </lineage>
</organism>
<dbReference type="GO" id="GO:0016791">
    <property type="term" value="F:phosphatase activity"/>
    <property type="evidence" value="ECO:0007669"/>
    <property type="project" value="UniProtKB-ARBA"/>
</dbReference>
<dbReference type="InterPro" id="IPR013078">
    <property type="entry name" value="His_Pase_superF_clade-1"/>
</dbReference>
<protein>
    <submittedName>
        <fullName evidence="1">Protein UBASH3A-like protein</fullName>
    </submittedName>
</protein>
<dbReference type="EMBL" id="JPKZ01000392">
    <property type="protein sequence ID" value="KHN87605.1"/>
    <property type="molecule type" value="Genomic_DNA"/>
</dbReference>
<sequence>MCAFMHSSVQQGRPGVPKLVPVVTRSFWYRAVRDPDDRSRLVLVMRAGERIDRILGNEWIHTQFGRNGEFKPLDGNLPTRVRWHKDAKLDEDSPLTTLGRHSAVLIARALYKRQIRPSLIVSSPALRAVQTANAIAQFLHTTFVVEEGLCEPGHWYTQGGKFPLPRFLTTKEMKSCHFAVNGN</sequence>
<dbReference type="AlphaFoldDB" id="A0A0B2W346"/>
<dbReference type="InterPro" id="IPR051710">
    <property type="entry name" value="Phosphatase_SH3-domain"/>
</dbReference>
<dbReference type="PANTHER" id="PTHR16469:SF26">
    <property type="entry name" value="PHOSPHOGLYCERATE MUTASE FAMILY PROTEIN"/>
    <property type="match status" value="1"/>
</dbReference>
<dbReference type="STRING" id="6265.A0A0B2W346"/>
<reference evidence="1 2" key="1">
    <citation type="submission" date="2014-11" db="EMBL/GenBank/DDBJ databases">
        <title>Genetic blueprint of the zoonotic pathogen Toxocara canis.</title>
        <authorList>
            <person name="Zhu X.-Q."/>
            <person name="Korhonen P.K."/>
            <person name="Cai H."/>
            <person name="Young N.D."/>
            <person name="Nejsum P."/>
            <person name="von Samson-Himmelstjerna G."/>
            <person name="Boag P.R."/>
            <person name="Tan P."/>
            <person name="Li Q."/>
            <person name="Min J."/>
            <person name="Yang Y."/>
            <person name="Wang X."/>
            <person name="Fang X."/>
            <person name="Hall R.S."/>
            <person name="Hofmann A."/>
            <person name="Sternberg P.W."/>
            <person name="Jex A.R."/>
            <person name="Gasser R.B."/>
        </authorList>
    </citation>
    <scope>NUCLEOTIDE SEQUENCE [LARGE SCALE GENOMIC DNA]</scope>
    <source>
        <strain evidence="1">PN_DK_2014</strain>
    </source>
</reference>
<dbReference type="PANTHER" id="PTHR16469">
    <property type="entry name" value="UBIQUITIN-ASSOCIATED AND SH3 DOMAIN-CONTAINING BA-RELATED"/>
    <property type="match status" value="1"/>
</dbReference>
<dbReference type="Gene3D" id="3.40.50.1240">
    <property type="entry name" value="Phosphoglycerate mutase-like"/>
    <property type="match status" value="1"/>
</dbReference>
<dbReference type="CDD" id="cd07067">
    <property type="entry name" value="HP_PGM_like"/>
    <property type="match status" value="1"/>
</dbReference>
<dbReference type="Proteomes" id="UP000031036">
    <property type="component" value="Unassembled WGS sequence"/>
</dbReference>